<dbReference type="Gene3D" id="1.10.150.280">
    <property type="entry name" value="AF1531-like domain"/>
    <property type="match status" value="1"/>
</dbReference>
<dbReference type="InterPro" id="IPR051675">
    <property type="entry name" value="Endo/Exo/Phosphatase_dom_1"/>
</dbReference>
<keyword evidence="1" id="KW-0472">Membrane</keyword>
<reference evidence="3" key="1">
    <citation type="submission" date="2016-10" db="EMBL/GenBank/DDBJ databases">
        <authorList>
            <person name="Varghese N."/>
            <person name="Submissions S."/>
        </authorList>
    </citation>
    <scope>NUCLEOTIDE SEQUENCE [LARGE SCALE GENOMIC DNA]</scope>
    <source>
        <strain evidence="3">DSM 15363</strain>
    </source>
</reference>
<name>A0A1G8GZP7_9FLAO</name>
<dbReference type="RefSeq" id="WP_092469049.1">
    <property type="nucleotide sequence ID" value="NZ_FNCZ01000006.1"/>
</dbReference>
<accession>A0A1G8GZP7</accession>
<proteinExistence type="predicted"/>
<organism evidence="2 3">
    <name type="scientific">Winogradskyella thalassocola</name>
    <dbReference type="NCBI Taxonomy" id="262004"/>
    <lineage>
        <taxon>Bacteria</taxon>
        <taxon>Pseudomonadati</taxon>
        <taxon>Bacteroidota</taxon>
        <taxon>Flavobacteriia</taxon>
        <taxon>Flavobacteriales</taxon>
        <taxon>Flavobacteriaceae</taxon>
        <taxon>Winogradskyella</taxon>
    </lineage>
</organism>
<dbReference type="PANTHER" id="PTHR21180:SF32">
    <property type="entry name" value="ENDONUCLEASE_EXONUCLEASE_PHOSPHATASE FAMILY DOMAIN-CONTAINING PROTEIN 1"/>
    <property type="match status" value="1"/>
</dbReference>
<keyword evidence="3" id="KW-1185">Reference proteome</keyword>
<dbReference type="InterPro" id="IPR010994">
    <property type="entry name" value="RuvA_2-like"/>
</dbReference>
<evidence type="ECO:0000313" key="2">
    <source>
        <dbReference type="EMBL" id="SDH99809.1"/>
    </source>
</evidence>
<dbReference type="OrthoDB" id="981124at2"/>
<keyword evidence="1" id="KW-1133">Transmembrane helix</keyword>
<protein>
    <submittedName>
        <fullName evidence="2">Competence protein ComEA helix-hairpin-helix repeat region</fullName>
    </submittedName>
</protein>
<dbReference type="EMBL" id="FNCZ01000006">
    <property type="protein sequence ID" value="SDH99809.1"/>
    <property type="molecule type" value="Genomic_DNA"/>
</dbReference>
<gene>
    <name evidence="2" type="ORF">SAMN04489796_10679</name>
</gene>
<dbReference type="STRING" id="262004.SAMN04489796_10679"/>
<dbReference type="Proteomes" id="UP000199492">
    <property type="component" value="Unassembled WGS sequence"/>
</dbReference>
<sequence>MKSHFQFSNQQRNGIFLLLVIILIGQCVYWFAPDIFATSNKDLAVNQNQLDAFINELDSLRLVELENSKPKIYPFNPNYITDYKGYTLGMTNEEIERLHKFRDANQWVNSAKQFQQVTKVSDSFLETISPYFKFPEWVTNPKPKTQGVSNSYSSNTKPKTFDQKVDLNTATAAQLKKIYGVGEKLSERIITYRNKFNGGFIADVQLSEVYGLSPEVIERIQNDFTVKTPRTIKKFNLNTVTRDELVTIQYIDYEIAHHIIEERTLRDGFKSLEDLTKVEDFPVQKFEIIKLYLHL</sequence>
<evidence type="ECO:0000256" key="1">
    <source>
        <dbReference type="SAM" id="Phobius"/>
    </source>
</evidence>
<dbReference type="GO" id="GO:0015628">
    <property type="term" value="P:protein secretion by the type II secretion system"/>
    <property type="evidence" value="ECO:0007669"/>
    <property type="project" value="TreeGrafter"/>
</dbReference>
<dbReference type="SUPFAM" id="SSF47781">
    <property type="entry name" value="RuvA domain 2-like"/>
    <property type="match status" value="2"/>
</dbReference>
<feature type="transmembrane region" description="Helical" evidence="1">
    <location>
        <begin position="12"/>
        <end position="32"/>
    </location>
</feature>
<evidence type="ECO:0000313" key="3">
    <source>
        <dbReference type="Proteomes" id="UP000199492"/>
    </source>
</evidence>
<dbReference type="PANTHER" id="PTHR21180">
    <property type="entry name" value="ENDONUCLEASE/EXONUCLEASE/PHOSPHATASE FAMILY DOMAIN-CONTAINING PROTEIN 1"/>
    <property type="match status" value="1"/>
</dbReference>
<dbReference type="AlphaFoldDB" id="A0A1G8GZP7"/>
<dbReference type="GO" id="GO:0015627">
    <property type="term" value="C:type II protein secretion system complex"/>
    <property type="evidence" value="ECO:0007669"/>
    <property type="project" value="TreeGrafter"/>
</dbReference>
<keyword evidence="1" id="KW-0812">Transmembrane</keyword>
<dbReference type="Gene3D" id="1.10.150.320">
    <property type="entry name" value="Photosystem II 12 kDa extrinsic protein"/>
    <property type="match status" value="1"/>
</dbReference>
<dbReference type="Pfam" id="PF12836">
    <property type="entry name" value="HHH_3"/>
    <property type="match status" value="2"/>
</dbReference>